<dbReference type="InterPro" id="IPR003323">
    <property type="entry name" value="OTU_dom"/>
</dbReference>
<keyword evidence="4" id="KW-0645">Protease</keyword>
<protein>
    <recommendedName>
        <fullName evidence="3">ubiquitinyl hydrolase 1</fullName>
        <ecNumber evidence="3">3.4.19.12</ecNumber>
    </recommendedName>
    <alternativeName>
        <fullName evidence="7">Deubiquitinating enzyme A</fullName>
    </alternativeName>
</protein>
<dbReference type="AlphaFoldDB" id="A0ABD0YSX2"/>
<evidence type="ECO:0000313" key="10">
    <source>
        <dbReference type="EMBL" id="KAL1129622.1"/>
    </source>
</evidence>
<dbReference type="GO" id="GO:0006508">
    <property type="term" value="P:proteolysis"/>
    <property type="evidence" value="ECO:0007669"/>
    <property type="project" value="UniProtKB-KW"/>
</dbReference>
<comment type="caution">
    <text evidence="10">The sequence shown here is derived from an EMBL/GenBank/DDBJ whole genome shotgun (WGS) entry which is preliminary data.</text>
</comment>
<keyword evidence="11" id="KW-1185">Reference proteome</keyword>
<evidence type="ECO:0000256" key="5">
    <source>
        <dbReference type="ARBA" id="ARBA00022786"/>
    </source>
</evidence>
<keyword evidence="6" id="KW-0378">Hydrolase</keyword>
<dbReference type="GO" id="GO:0004843">
    <property type="term" value="F:cysteine-type deubiquitinase activity"/>
    <property type="evidence" value="ECO:0007669"/>
    <property type="project" value="UniProtKB-EC"/>
</dbReference>
<proteinExistence type="inferred from homology"/>
<reference evidence="10 11" key="1">
    <citation type="submission" date="2024-07" db="EMBL/GenBank/DDBJ databases">
        <title>Chromosome-level genome assembly of the water stick insect Ranatra chinensis (Heteroptera: Nepidae).</title>
        <authorList>
            <person name="Liu X."/>
        </authorList>
    </citation>
    <scope>NUCLEOTIDE SEQUENCE [LARGE SCALE GENOMIC DNA]</scope>
    <source>
        <strain evidence="10">Cailab_2021Rc</strain>
        <tissue evidence="10">Muscle</tissue>
    </source>
</reference>
<accession>A0ABD0YSX2</accession>
<dbReference type="PANTHER" id="PTHR12419:SF4">
    <property type="entry name" value="OTU DOMAIN-CONTAINING PROTEIN 5"/>
    <property type="match status" value="1"/>
</dbReference>
<evidence type="ECO:0000256" key="4">
    <source>
        <dbReference type="ARBA" id="ARBA00022670"/>
    </source>
</evidence>
<dbReference type="SUPFAM" id="SSF54001">
    <property type="entry name" value="Cysteine proteinases"/>
    <property type="match status" value="1"/>
</dbReference>
<feature type="compositionally biased region" description="Low complexity" evidence="8">
    <location>
        <begin position="343"/>
        <end position="356"/>
    </location>
</feature>
<dbReference type="EC" id="3.4.19.12" evidence="3"/>
<keyword evidence="5" id="KW-0833">Ubl conjugation pathway</keyword>
<feature type="region of interest" description="Disordered" evidence="8">
    <location>
        <begin position="32"/>
        <end position="52"/>
    </location>
</feature>
<evidence type="ECO:0000313" key="11">
    <source>
        <dbReference type="Proteomes" id="UP001558652"/>
    </source>
</evidence>
<dbReference type="EMBL" id="JBFDAA010000008">
    <property type="protein sequence ID" value="KAL1129622.1"/>
    <property type="molecule type" value="Genomic_DNA"/>
</dbReference>
<feature type="compositionally biased region" description="Low complexity" evidence="8">
    <location>
        <begin position="69"/>
        <end position="82"/>
    </location>
</feature>
<name>A0ABD0YSX2_9HEMI</name>
<sequence>MVAERREEKIVQPQCWPVGNYEEIRSPHHGFEDYETLENGPSHSKRRHKASPLSCYRTTRSVKLRERVSSSSPNHCPSTSSPIAGPSCPGPADCGYNSGDEYDSSQKAKITEAEWIEEDRSFEKKMRKRGFLVKKMSEDGACLFRAVADQIYGDQDMHPEVRKHCMDYIATNSDYFSQYVTEDFNKYVNRKRLEYTHGNHIEMQAMSEMYNRTIEVFCYGKGICFNPINIFHGMHKTDNEPIRLSYQRGSHYNSIVDPHKATIGVGLGLPSFTPGAAETNLLKDAVRQSEDFHIEQAMLEDKLRATDWEATNEAIEEHVARDSYLQWLRDNEKRGKNVNSGGASSTATSEENSSTSPNCQAFNPKPATEEKLNCQLVEETHFFNMVPPQMFGLSEWEDADILARVLAQSQQEYLDNLKKSRGITPQNKECTTDSETPSTSR</sequence>
<organism evidence="10 11">
    <name type="scientific">Ranatra chinensis</name>
    <dbReference type="NCBI Taxonomy" id="642074"/>
    <lineage>
        <taxon>Eukaryota</taxon>
        <taxon>Metazoa</taxon>
        <taxon>Ecdysozoa</taxon>
        <taxon>Arthropoda</taxon>
        <taxon>Hexapoda</taxon>
        <taxon>Insecta</taxon>
        <taxon>Pterygota</taxon>
        <taxon>Neoptera</taxon>
        <taxon>Paraneoptera</taxon>
        <taxon>Hemiptera</taxon>
        <taxon>Heteroptera</taxon>
        <taxon>Panheteroptera</taxon>
        <taxon>Nepomorpha</taxon>
        <taxon>Nepidae</taxon>
        <taxon>Ranatrinae</taxon>
        <taxon>Ranatra</taxon>
    </lineage>
</organism>
<evidence type="ECO:0000256" key="8">
    <source>
        <dbReference type="SAM" id="MobiDB-lite"/>
    </source>
</evidence>
<dbReference type="Proteomes" id="UP001558652">
    <property type="component" value="Unassembled WGS sequence"/>
</dbReference>
<dbReference type="Pfam" id="PF02338">
    <property type="entry name" value="OTU"/>
    <property type="match status" value="1"/>
</dbReference>
<comment type="catalytic activity">
    <reaction evidence="1">
        <text>Thiol-dependent hydrolysis of ester, thioester, amide, peptide and isopeptide bonds formed by the C-terminal Gly of ubiquitin (a 76-residue protein attached to proteins as an intracellular targeting signal).</text>
        <dbReference type="EC" id="3.4.19.12"/>
    </reaction>
</comment>
<dbReference type="Gene3D" id="3.90.70.80">
    <property type="match status" value="1"/>
</dbReference>
<feature type="region of interest" description="Disordered" evidence="8">
    <location>
        <begin position="417"/>
        <end position="441"/>
    </location>
</feature>
<dbReference type="InterPro" id="IPR038765">
    <property type="entry name" value="Papain-like_cys_pep_sf"/>
</dbReference>
<dbReference type="InterPro" id="IPR050704">
    <property type="entry name" value="Peptidase_C85-like"/>
</dbReference>
<feature type="region of interest" description="Disordered" evidence="8">
    <location>
        <begin position="64"/>
        <end position="89"/>
    </location>
</feature>
<evidence type="ECO:0000256" key="3">
    <source>
        <dbReference type="ARBA" id="ARBA00012759"/>
    </source>
</evidence>
<gene>
    <name evidence="10" type="ORF">AAG570_012567</name>
</gene>
<feature type="domain" description="OTU" evidence="9">
    <location>
        <begin position="131"/>
        <end position="258"/>
    </location>
</feature>
<evidence type="ECO:0000256" key="1">
    <source>
        <dbReference type="ARBA" id="ARBA00000707"/>
    </source>
</evidence>
<evidence type="ECO:0000256" key="7">
    <source>
        <dbReference type="ARBA" id="ARBA00033460"/>
    </source>
</evidence>
<feature type="compositionally biased region" description="Polar residues" evidence="8">
    <location>
        <begin position="423"/>
        <end position="441"/>
    </location>
</feature>
<dbReference type="PROSITE" id="PS50802">
    <property type="entry name" value="OTU"/>
    <property type="match status" value="1"/>
</dbReference>
<feature type="region of interest" description="Disordered" evidence="8">
    <location>
        <begin position="335"/>
        <end position="364"/>
    </location>
</feature>
<comment type="similarity">
    <text evidence="2">Belongs to the peptidase C85 family.</text>
</comment>
<dbReference type="CDD" id="cd22752">
    <property type="entry name" value="OTU_OTUD5-like"/>
    <property type="match status" value="1"/>
</dbReference>
<evidence type="ECO:0000259" key="9">
    <source>
        <dbReference type="PROSITE" id="PS50802"/>
    </source>
</evidence>
<dbReference type="FunFam" id="3.90.70.80:FF:000018">
    <property type="entry name" value="OTU domain-containing protein 5-B"/>
    <property type="match status" value="1"/>
</dbReference>
<evidence type="ECO:0000256" key="2">
    <source>
        <dbReference type="ARBA" id="ARBA00010407"/>
    </source>
</evidence>
<evidence type="ECO:0000256" key="6">
    <source>
        <dbReference type="ARBA" id="ARBA00022801"/>
    </source>
</evidence>
<dbReference type="PANTHER" id="PTHR12419">
    <property type="entry name" value="OTU DOMAIN CONTAINING PROTEIN"/>
    <property type="match status" value="1"/>
</dbReference>